<dbReference type="AlphaFoldDB" id="A0A0L7KTG1"/>
<accession>A0A0L7KTG1</accession>
<proteinExistence type="predicted"/>
<name>A0A0L7KTG1_OPEBR</name>
<keyword evidence="2" id="KW-1185">Reference proteome</keyword>
<evidence type="ECO:0000313" key="1">
    <source>
        <dbReference type="EMBL" id="KOB66346.1"/>
    </source>
</evidence>
<gene>
    <name evidence="1" type="ORF">OBRU01_21344</name>
</gene>
<organism evidence="1 2">
    <name type="scientific">Operophtera brumata</name>
    <name type="common">Winter moth</name>
    <name type="synonym">Phalaena brumata</name>
    <dbReference type="NCBI Taxonomy" id="104452"/>
    <lineage>
        <taxon>Eukaryota</taxon>
        <taxon>Metazoa</taxon>
        <taxon>Ecdysozoa</taxon>
        <taxon>Arthropoda</taxon>
        <taxon>Hexapoda</taxon>
        <taxon>Insecta</taxon>
        <taxon>Pterygota</taxon>
        <taxon>Neoptera</taxon>
        <taxon>Endopterygota</taxon>
        <taxon>Lepidoptera</taxon>
        <taxon>Glossata</taxon>
        <taxon>Ditrysia</taxon>
        <taxon>Geometroidea</taxon>
        <taxon>Geometridae</taxon>
        <taxon>Larentiinae</taxon>
        <taxon>Operophtera</taxon>
    </lineage>
</organism>
<dbReference type="Proteomes" id="UP000037510">
    <property type="component" value="Unassembled WGS sequence"/>
</dbReference>
<sequence>MTSKIEPVPKEIVALIPQYKGDKRQLNLYLRKCEYVIERYSNPGREEQNLYVFNVLTSKLTENAAALLSEREDVVTWSALKELLIQHFGDPRSEECINIELESLKIKSGESYLDFCNRIQSVRSLLISKVNIITDTILKRAKLIIYNNTALNVFLYNLPEAMVRVVRLKSPKTLEDALSVVLEEVNFLEQYNMRNRLHGNSQISSAGSRPLISNNTPPKAPQVLGQTQGFGAVRPPTLGYRLPFGLQPQPPLGLQQFGYKPPQQFGYRPAQQFGYKPPQQLGYKPPPQLGYKPQQFGQQVNNRPSQFGYRPQFGIQPNQVGHSAPQVQKPQMQISEVSMRTAPPRPQVPQQGFKLNELTMNEYEYGPYYDDSYYYDENSYYDENGVNDYSEENYTDCTDTQPDVTEQTDVSKAVYFQENASKNKRS</sequence>
<evidence type="ECO:0000313" key="2">
    <source>
        <dbReference type="Proteomes" id="UP000037510"/>
    </source>
</evidence>
<reference evidence="1 2" key="1">
    <citation type="journal article" date="2015" name="Genome Biol. Evol.">
        <title>The genome of winter moth (Operophtera brumata) provides a genomic perspective on sexual dimorphism and phenology.</title>
        <authorList>
            <person name="Derks M.F."/>
            <person name="Smit S."/>
            <person name="Salis L."/>
            <person name="Schijlen E."/>
            <person name="Bossers A."/>
            <person name="Mateman C."/>
            <person name="Pijl A.S."/>
            <person name="de Ridder D."/>
            <person name="Groenen M.A."/>
            <person name="Visser M.E."/>
            <person name="Megens H.J."/>
        </authorList>
    </citation>
    <scope>NUCLEOTIDE SEQUENCE [LARGE SCALE GENOMIC DNA]</scope>
    <source>
        <strain evidence="1">WM2013NL</strain>
        <tissue evidence="1">Head and thorax</tissue>
    </source>
</reference>
<protein>
    <submittedName>
        <fullName evidence="1">Cytadhesion</fullName>
    </submittedName>
</protein>
<dbReference type="EMBL" id="JTDY01006037">
    <property type="protein sequence ID" value="KOB66346.1"/>
    <property type="molecule type" value="Genomic_DNA"/>
</dbReference>
<comment type="caution">
    <text evidence="1">The sequence shown here is derived from an EMBL/GenBank/DDBJ whole genome shotgun (WGS) entry which is preliminary data.</text>
</comment>